<evidence type="ECO:0000313" key="9">
    <source>
        <dbReference type="Proteomes" id="UP000295210"/>
    </source>
</evidence>
<feature type="domain" description="Glycosyltransferase 2-like" evidence="7">
    <location>
        <begin position="55"/>
        <end position="226"/>
    </location>
</feature>
<gene>
    <name evidence="8" type="ORF">C7378_1580</name>
</gene>
<keyword evidence="6" id="KW-0812">Transmembrane</keyword>
<dbReference type="Proteomes" id="UP000295210">
    <property type="component" value="Unassembled WGS sequence"/>
</dbReference>
<dbReference type="InterPro" id="IPR029044">
    <property type="entry name" value="Nucleotide-diphossugar_trans"/>
</dbReference>
<organism evidence="8 9">
    <name type="scientific">Acidipila rosea</name>
    <dbReference type="NCBI Taxonomy" id="768535"/>
    <lineage>
        <taxon>Bacteria</taxon>
        <taxon>Pseudomonadati</taxon>
        <taxon>Acidobacteriota</taxon>
        <taxon>Terriglobia</taxon>
        <taxon>Terriglobales</taxon>
        <taxon>Acidobacteriaceae</taxon>
        <taxon>Acidipila</taxon>
    </lineage>
</organism>
<keyword evidence="3" id="KW-0328">Glycosyltransferase</keyword>
<keyword evidence="2" id="KW-1003">Cell membrane</keyword>
<dbReference type="Gene3D" id="3.90.550.10">
    <property type="entry name" value="Spore Coat Polysaccharide Biosynthesis Protein SpsA, Chain A"/>
    <property type="match status" value="1"/>
</dbReference>
<evidence type="ECO:0000256" key="5">
    <source>
        <dbReference type="ARBA" id="ARBA00023136"/>
    </source>
</evidence>
<proteinExistence type="predicted"/>
<dbReference type="EMBL" id="SMGK01000002">
    <property type="protein sequence ID" value="TCK73960.1"/>
    <property type="molecule type" value="Genomic_DNA"/>
</dbReference>
<sequence length="397" mass="44287">MTLALLHTAFLVINWIVAVAWLWRTAEALRHLPSVPDLGQSRYAQPLPAMPLLAVIVPARNEERAIEATLRSLLASQGVTLDILAIDDRSTDATGAIMDRIAAEPASSPHTLRVLHVESLPDGWLGKTHAMALAARQTTAPWLLFTDGDVLFRRDALARALSFVEQSRDDHLVLFPTLLLRGAGERMLISMFQTLSIWSSRPWRIPHPRAKRDFIGIGAFNLVRRETYKAVGGFEGLRMEVLEDVRFGYLIKRGGHRQRVVFGPGLISIRWAEGVRGIVDNLTKNFFAIFRFNIAKTLAACAGLAVLCLLPFAGFFAGRAAAFASVLTLLMVFRLYRWFSRYSGVAPRYALLFPVAACLLIFTILRSTVVTLARGGVVWRGTFYPLRELRKRAGPLW</sequence>
<accession>A0A4R1L9M9</accession>
<keyword evidence="4 8" id="KW-0808">Transferase</keyword>
<dbReference type="OrthoDB" id="9768769at2"/>
<name>A0A4R1L9M9_9BACT</name>
<evidence type="ECO:0000256" key="1">
    <source>
        <dbReference type="ARBA" id="ARBA00004236"/>
    </source>
</evidence>
<comment type="caution">
    <text evidence="8">The sequence shown here is derived from an EMBL/GenBank/DDBJ whole genome shotgun (WGS) entry which is preliminary data.</text>
</comment>
<dbReference type="PANTHER" id="PTHR43646:SF2">
    <property type="entry name" value="GLYCOSYLTRANSFERASE 2-LIKE DOMAIN-CONTAINING PROTEIN"/>
    <property type="match status" value="1"/>
</dbReference>
<dbReference type="PANTHER" id="PTHR43646">
    <property type="entry name" value="GLYCOSYLTRANSFERASE"/>
    <property type="match status" value="1"/>
</dbReference>
<feature type="transmembrane region" description="Helical" evidence="6">
    <location>
        <begin position="6"/>
        <end position="23"/>
    </location>
</feature>
<dbReference type="InterPro" id="IPR001173">
    <property type="entry name" value="Glyco_trans_2-like"/>
</dbReference>
<dbReference type="RefSeq" id="WP_131994302.1">
    <property type="nucleotide sequence ID" value="NZ_SMGK01000002.1"/>
</dbReference>
<comment type="subcellular location">
    <subcellularLocation>
        <location evidence="1">Cell membrane</location>
    </subcellularLocation>
</comment>
<evidence type="ECO:0000256" key="3">
    <source>
        <dbReference type="ARBA" id="ARBA00022676"/>
    </source>
</evidence>
<evidence type="ECO:0000256" key="4">
    <source>
        <dbReference type="ARBA" id="ARBA00022679"/>
    </source>
</evidence>
<evidence type="ECO:0000313" key="8">
    <source>
        <dbReference type="EMBL" id="TCK73960.1"/>
    </source>
</evidence>
<reference evidence="8 9" key="1">
    <citation type="submission" date="2019-03" db="EMBL/GenBank/DDBJ databases">
        <title>Genomic Encyclopedia of Type Strains, Phase IV (KMG-IV): sequencing the most valuable type-strain genomes for metagenomic binning, comparative biology and taxonomic classification.</title>
        <authorList>
            <person name="Goeker M."/>
        </authorList>
    </citation>
    <scope>NUCLEOTIDE SEQUENCE [LARGE SCALE GENOMIC DNA]</scope>
    <source>
        <strain evidence="8 9">DSM 103428</strain>
    </source>
</reference>
<dbReference type="GO" id="GO:0005886">
    <property type="term" value="C:plasma membrane"/>
    <property type="evidence" value="ECO:0007669"/>
    <property type="project" value="UniProtKB-SubCell"/>
</dbReference>
<dbReference type="CDD" id="cd06423">
    <property type="entry name" value="CESA_like"/>
    <property type="match status" value="1"/>
</dbReference>
<dbReference type="GO" id="GO:0016757">
    <property type="term" value="F:glycosyltransferase activity"/>
    <property type="evidence" value="ECO:0007669"/>
    <property type="project" value="UniProtKB-KW"/>
</dbReference>
<keyword evidence="5 6" id="KW-0472">Membrane</keyword>
<evidence type="ECO:0000259" key="7">
    <source>
        <dbReference type="Pfam" id="PF00535"/>
    </source>
</evidence>
<dbReference type="SUPFAM" id="SSF53448">
    <property type="entry name" value="Nucleotide-diphospho-sugar transferases"/>
    <property type="match status" value="1"/>
</dbReference>
<keyword evidence="9" id="KW-1185">Reference proteome</keyword>
<protein>
    <submittedName>
        <fullName evidence="8">Cellulose synthase/poly-beta-1,6-N-acetylglucosamine synthase-like glycosyltransferase</fullName>
    </submittedName>
</protein>
<feature type="transmembrane region" description="Helical" evidence="6">
    <location>
        <begin position="351"/>
        <end position="373"/>
    </location>
</feature>
<evidence type="ECO:0000256" key="6">
    <source>
        <dbReference type="SAM" id="Phobius"/>
    </source>
</evidence>
<evidence type="ECO:0000256" key="2">
    <source>
        <dbReference type="ARBA" id="ARBA00022475"/>
    </source>
</evidence>
<dbReference type="Pfam" id="PF00535">
    <property type="entry name" value="Glycos_transf_2"/>
    <property type="match status" value="1"/>
</dbReference>
<feature type="transmembrane region" description="Helical" evidence="6">
    <location>
        <begin position="294"/>
        <end position="314"/>
    </location>
</feature>
<dbReference type="AlphaFoldDB" id="A0A4R1L9M9"/>
<keyword evidence="6" id="KW-1133">Transmembrane helix</keyword>
<feature type="transmembrane region" description="Helical" evidence="6">
    <location>
        <begin position="320"/>
        <end position="339"/>
    </location>
</feature>